<evidence type="ECO:0000259" key="1">
    <source>
        <dbReference type="Pfam" id="PF19044"/>
    </source>
</evidence>
<dbReference type="SUPFAM" id="SSF52540">
    <property type="entry name" value="P-loop containing nucleoside triphosphate hydrolases"/>
    <property type="match status" value="1"/>
</dbReference>
<dbReference type="eggNOG" id="COG3451">
    <property type="taxonomic scope" value="Bacteria"/>
</dbReference>
<feature type="domain" description="TraG P-loop" evidence="1">
    <location>
        <begin position="439"/>
        <end position="776"/>
    </location>
</feature>
<protein>
    <submittedName>
        <fullName evidence="2">Conjugal transfer protein TraC</fullName>
    </submittedName>
</protein>
<gene>
    <name evidence="2" type="primary">traC</name>
    <name evidence="2" type="ORF">NT2_06_00810</name>
</gene>
<dbReference type="AlphaFoldDB" id="U2YMD1"/>
<sequence>MTSPGTCHDGGLTFSALRRNVSRDSFSDHLPLVAWVEAEEAFLTIDDGWGYAWELVPTAYMFDHVHNALLGLLNIHFEAGTVLQIHSFADPLIDGALDAYLALKTRDDPLIQASARRTYDYLRAGRHGVAALHGIPIRNFRTFLSVKTRHPLASDLKRQIEEQLAKLGIRRLAPEATIAFYRRIFNGVFEAAPGSFVNHEGQGFAAPPIRKQIINAGPDLAFDGPEVFLGNQVARCLTPKSPARRISAERANRLTGGMRGSSEDSDQIGGPFLLTLNVLFDHSAFEIHKRAQILSAQKAAGSFAVEVGKQIEEIGWVLDEAGNSRFVRVIPTVWVFGQSRGQAREMAARAKRLWESEPLPFMMQEESYLNPVLLPMSLPFGLYPDGRTMRMLERDFRMPVKATVLMAPVQTDFRGGGRPALLYTGRKGQLITLDLFDPRINNYNFIVSAESGAGKSFLLNNLCQQYYASGALIRIIDIGGSYRKLCTLCSGRYIDIGEERLVLNPFDMGFALDGDDRQSAIAMAVAIVAEMANAATRKGVSTSEWNLLKSAVQWTIDSGRAEDGIDAVRDWLGAYPAQTTSELDRVDHLVPVARELAFNLRDFGSDGAYGHYFNGPSTFDISQDEFVVLELERLKNMPDLFNVVVMVVVNAVTQELYLSGRDRPRFVLCDEAAQFMTRTDGQDLSRLAEAFGQGYRRARKYQGSFGIVMQSMNDLLLFGGTGQVILENAATRFLLQGSTYDKAVENKILDYSGFVLELLKSVRNNKPNYSEVFIDSPLGLGIARLVVDPFSYWINTSAPTEVAAFEALLRHGRSPLEAVCELAGVDPAEILGRQPLGISGPEIASPTISSAETA</sequence>
<dbReference type="PANTHER" id="PTHR38467:SF1">
    <property type="entry name" value="CONJUGATIVE TRANSFER: ASSEMBLY"/>
    <property type="match status" value="1"/>
</dbReference>
<dbReference type="EMBL" id="BASZ01000006">
    <property type="protein sequence ID" value="GAD49642.1"/>
    <property type="molecule type" value="Genomic_DNA"/>
</dbReference>
<dbReference type="InterPro" id="IPR043964">
    <property type="entry name" value="P-loop_TraG"/>
</dbReference>
<proteinExistence type="predicted"/>
<dbReference type="Gene3D" id="1.10.8.730">
    <property type="match status" value="1"/>
</dbReference>
<name>U2YMD1_9SPHN</name>
<dbReference type="RefSeq" id="WP_021690547.1">
    <property type="nucleotide sequence ID" value="NZ_BASZ01000006.1"/>
</dbReference>
<dbReference type="Pfam" id="PF19044">
    <property type="entry name" value="P-loop_TraG"/>
    <property type="match status" value="1"/>
</dbReference>
<dbReference type="Gene3D" id="3.40.50.300">
    <property type="entry name" value="P-loop containing nucleotide triphosphate hydrolases"/>
    <property type="match status" value="1"/>
</dbReference>
<dbReference type="InterPro" id="IPR027417">
    <property type="entry name" value="P-loop_NTPase"/>
</dbReference>
<dbReference type="Pfam" id="PF11130">
    <property type="entry name" value="TraC_F_IV"/>
    <property type="match status" value="1"/>
</dbReference>
<accession>U2YMD1</accession>
<dbReference type="Proteomes" id="UP000016568">
    <property type="component" value="Unassembled WGS sequence"/>
</dbReference>
<organism evidence="2 3">
    <name type="scientific">Caenibius tardaugens NBRC 16725</name>
    <dbReference type="NCBI Taxonomy" id="1219035"/>
    <lineage>
        <taxon>Bacteria</taxon>
        <taxon>Pseudomonadati</taxon>
        <taxon>Pseudomonadota</taxon>
        <taxon>Alphaproteobacteria</taxon>
        <taxon>Sphingomonadales</taxon>
        <taxon>Erythrobacteraceae</taxon>
        <taxon>Caenibius</taxon>
    </lineage>
</organism>
<dbReference type="InterPro" id="IPR025955">
    <property type="entry name" value="TraC/Conjuga_ATPase"/>
</dbReference>
<keyword evidence="3" id="KW-1185">Reference proteome</keyword>
<reference evidence="2 3" key="1">
    <citation type="submission" date="2013-09" db="EMBL/GenBank/DDBJ databases">
        <title>Whole genome shotgun sequence of Novosphingobium tardaugens NBRC 16725.</title>
        <authorList>
            <person name="Isaki S."/>
            <person name="Hosoyama A."/>
            <person name="Tsuchikane K."/>
            <person name="Katsumata H."/>
            <person name="Ando Y."/>
            <person name="Yamazaki S."/>
            <person name="Fujita N."/>
        </authorList>
    </citation>
    <scope>NUCLEOTIDE SEQUENCE [LARGE SCALE GENOMIC DNA]</scope>
    <source>
        <strain evidence="2 3">NBRC 16725</strain>
    </source>
</reference>
<evidence type="ECO:0000313" key="3">
    <source>
        <dbReference type="Proteomes" id="UP000016568"/>
    </source>
</evidence>
<evidence type="ECO:0000313" key="2">
    <source>
        <dbReference type="EMBL" id="GAD49642.1"/>
    </source>
</evidence>
<dbReference type="PANTHER" id="PTHR38467">
    <property type="match status" value="1"/>
</dbReference>
<dbReference type="InterPro" id="IPR053155">
    <property type="entry name" value="F-pilin_assembly_TraC"/>
</dbReference>
<comment type="caution">
    <text evidence="2">The sequence shown here is derived from an EMBL/GenBank/DDBJ whole genome shotgun (WGS) entry which is preliminary data.</text>
</comment>
<dbReference type="KEGG" id="ntd:EGO55_18985"/>
<dbReference type="OrthoDB" id="9816422at2"/>